<reference evidence="2 3" key="1">
    <citation type="journal article" date="2021" name="Elife">
        <title>Chloroplast acquisition without the gene transfer in kleptoplastic sea slugs, Plakobranchus ocellatus.</title>
        <authorList>
            <person name="Maeda T."/>
            <person name="Takahashi S."/>
            <person name="Yoshida T."/>
            <person name="Shimamura S."/>
            <person name="Takaki Y."/>
            <person name="Nagai Y."/>
            <person name="Toyoda A."/>
            <person name="Suzuki Y."/>
            <person name="Arimoto A."/>
            <person name="Ishii H."/>
            <person name="Satoh N."/>
            <person name="Nishiyama T."/>
            <person name="Hasebe M."/>
            <person name="Maruyama T."/>
            <person name="Minagawa J."/>
            <person name="Obokata J."/>
            <person name="Shigenobu S."/>
        </authorList>
    </citation>
    <scope>NUCLEOTIDE SEQUENCE [LARGE SCALE GENOMIC DNA]</scope>
</reference>
<feature type="region of interest" description="Disordered" evidence="1">
    <location>
        <begin position="371"/>
        <end position="419"/>
    </location>
</feature>
<feature type="compositionally biased region" description="Basic and acidic residues" evidence="1">
    <location>
        <begin position="108"/>
        <end position="126"/>
    </location>
</feature>
<feature type="region of interest" description="Disordered" evidence="1">
    <location>
        <begin position="53"/>
        <end position="240"/>
    </location>
</feature>
<dbReference type="EMBL" id="BMAT01011637">
    <property type="protein sequence ID" value="GFR76344.1"/>
    <property type="molecule type" value="Genomic_DNA"/>
</dbReference>
<feature type="compositionally biased region" description="Basic residues" evidence="1">
    <location>
        <begin position="616"/>
        <end position="630"/>
    </location>
</feature>
<comment type="caution">
    <text evidence="2">The sequence shown here is derived from an EMBL/GenBank/DDBJ whole genome shotgun (WGS) entry which is preliminary data.</text>
</comment>
<sequence>MLKFLKLPVLEEGWEDEETLPDHLDTSDFQAIIAWRKENKRKRFRVSGLFSLKRTPSGKWPRRRKTTSSSVNGTRPTSCPEPQNEAGAAASPARPQSLFLEELEIHEDDTKIETVDLSDHEQEGKSKPKTSKASGDEAPKAPPKTKGRRGSKKQSSLKKKKQEKRSSKKEKKSKSKQKASTSEAEDATTSGTEAEALSPSEVTPDLADKSKSVEAPETADEPIACLTAAEERKSSSLASDLTQQVLAHIDAKSKVEKSEELGEDVKKDLEREEDLDAVASSIVAETMDIAQMRLNEEGICYGENAVEVHATLSPTEVESETLASAEEVSGKPSDHQAPVVEETIVFSTDKHVEATPPAVEAVICPLTQITQESSPSPQAPPRRRQSATQPVEAQPTSAPAVAAEHEASISLSQSTEVKLNTENEEISKTSETTMQSNVVEQPSIGANVVEKVEENIQQLLPEAPVNSPSAPVVSILTEDPDAEPLEASLDKTTDQESAKASLPTEHFNEAAVDVGAEVAAVSATVAAIGGEVTLNGTNEVKETVKEKLKTASVSSESDKQSKSDASENKRLEKERLKKEKEAEKAKEKERLKEEKRKKAEQKAAEKEKNKSDKKIKMPKRLSSLFHKKDKQLKQVAEVDVDSPSTSSAVSQQTKEPEKADTIAPQAVETMVCPLDQAKIEEDKPEDDTRSSGPNLSVSVDVSVEPLSIATNSENSELCPDSQPVNGDLSCTPPQSPPLESPLSDETKTPGSDTSEPTSPGSDCELNGSNGGSNVLKKISLGPRLRTAILRKKSSGASDSGVERTVSLTTPKSVAESVDVTPPPRKLRPRKPVEQYSPVTLGAHNPVPSDATTAGETIEEHKDILNTEIGANGDTLVENVAVEVSTASGDLKKEAVLCVDSDDAKINTEIQSDLSKTDLETENIDGNASIEDKHNTPGLESQAGEETSVMNCVLDNVTAKLNSTAFAAPSEELSHNENMHQPDTSQTCSFNSQSEISEMPVASESSLVVEPIIEASTKPKVSCEFFSPRVNTKDIVSDFTVSSKDDSDIDDTDPSQLQTSSNHHQQQQQIEQPQKQRSQHSGSDDDEEESETFSSLQSPTLVSTATIVLRPSSVDDTCPEAETPMEEWIVPAVKKVKTTSTSVQTEYAKGSLPVSAGFLSNVSVTPSKTDEDENKSLRTEDTGNLLKEVQSIVVSDHQTEKDAEKSENADVICESKDVVTVDEDSGEATKGLLDRQVYTTVCLAQVRNGTKEDTTSQKPVDEDMIIASSKPRAAITIAEYMIGTLEENSAKDAVSTDTKETVESNQAKESDPNPASKLPEQVTETEDSFFADDGSRSADITITEDAPGCSTEEFAKNQPVDHSSEESEGSGQRTPTPTDQHDTVESVINGIVNEAVNGVLHGEHLEKADESMESDKSPPSSPKPRETDDSNMKMISLESSLVTESSVPSVDHNKNATKSDGNDDTPKEKSNIKESITKPSPTETIEAYLKLQYQEAGETISAPFVNGEKGFEENGNALITAPDTALEVQEEQQITG</sequence>
<feature type="compositionally biased region" description="Polar residues" evidence="1">
    <location>
        <begin position="690"/>
        <end position="699"/>
    </location>
</feature>
<feature type="compositionally biased region" description="Basic and acidic residues" evidence="1">
    <location>
        <begin position="556"/>
        <end position="615"/>
    </location>
</feature>
<feature type="compositionally biased region" description="Basic and acidic residues" evidence="1">
    <location>
        <begin position="1296"/>
        <end position="1310"/>
    </location>
</feature>
<protein>
    <submittedName>
        <fullName evidence="2">Uncharacterized protein</fullName>
    </submittedName>
</protein>
<feature type="compositionally biased region" description="Polar residues" evidence="1">
    <location>
        <begin position="642"/>
        <end position="653"/>
    </location>
</feature>
<feature type="region of interest" description="Disordered" evidence="1">
    <location>
        <begin position="478"/>
        <end position="504"/>
    </location>
</feature>
<feature type="region of interest" description="Disordered" evidence="1">
    <location>
        <begin position="1040"/>
        <end position="1097"/>
    </location>
</feature>
<accession>A0AAV4FTH4</accession>
<evidence type="ECO:0000313" key="3">
    <source>
        <dbReference type="Proteomes" id="UP000762676"/>
    </source>
</evidence>
<feature type="compositionally biased region" description="Low complexity" evidence="1">
    <location>
        <begin position="1053"/>
        <end position="1080"/>
    </location>
</feature>
<evidence type="ECO:0000256" key="1">
    <source>
        <dbReference type="SAM" id="MobiDB-lite"/>
    </source>
</evidence>
<feature type="compositionally biased region" description="Low complexity" evidence="1">
    <location>
        <begin position="1435"/>
        <end position="1449"/>
    </location>
</feature>
<feature type="compositionally biased region" description="Basic and acidic residues" evidence="1">
    <location>
        <begin position="1400"/>
        <end position="1415"/>
    </location>
</feature>
<feature type="compositionally biased region" description="Polar residues" evidence="1">
    <location>
        <begin position="409"/>
        <end position="418"/>
    </location>
</feature>
<feature type="compositionally biased region" description="Polar residues" evidence="1">
    <location>
        <begin position="67"/>
        <end position="81"/>
    </location>
</feature>
<gene>
    <name evidence="2" type="ORF">ElyMa_005798400</name>
</gene>
<name>A0AAV4FTH4_9GAST</name>
<feature type="compositionally biased region" description="Polar residues" evidence="1">
    <location>
        <begin position="388"/>
        <end position="397"/>
    </location>
</feature>
<feature type="region of interest" description="Disordered" evidence="1">
    <location>
        <begin position="1288"/>
        <end position="1482"/>
    </location>
</feature>
<proteinExistence type="predicted"/>
<feature type="region of interest" description="Disordered" evidence="1">
    <location>
        <begin position="970"/>
        <end position="996"/>
    </location>
</feature>
<dbReference type="Proteomes" id="UP000762676">
    <property type="component" value="Unassembled WGS sequence"/>
</dbReference>
<feature type="compositionally biased region" description="Polar residues" evidence="1">
    <location>
        <begin position="980"/>
        <end position="995"/>
    </location>
</feature>
<feature type="region of interest" description="Disordered" evidence="1">
    <location>
        <begin position="925"/>
        <end position="944"/>
    </location>
</feature>
<evidence type="ECO:0000313" key="2">
    <source>
        <dbReference type="EMBL" id="GFR76344.1"/>
    </source>
</evidence>
<feature type="compositionally biased region" description="Basic and acidic residues" evidence="1">
    <location>
        <begin position="1459"/>
        <end position="1475"/>
    </location>
</feature>
<feature type="region of interest" description="Disordered" evidence="1">
    <location>
        <begin position="545"/>
        <end position="831"/>
    </location>
</feature>
<feature type="compositionally biased region" description="Polar residues" evidence="1">
    <location>
        <begin position="1368"/>
        <end position="1377"/>
    </location>
</feature>
<organism evidence="2 3">
    <name type="scientific">Elysia marginata</name>
    <dbReference type="NCBI Taxonomy" id="1093978"/>
    <lineage>
        <taxon>Eukaryota</taxon>
        <taxon>Metazoa</taxon>
        <taxon>Spiralia</taxon>
        <taxon>Lophotrochozoa</taxon>
        <taxon>Mollusca</taxon>
        <taxon>Gastropoda</taxon>
        <taxon>Heterobranchia</taxon>
        <taxon>Euthyneura</taxon>
        <taxon>Panpulmonata</taxon>
        <taxon>Sacoglossa</taxon>
        <taxon>Placobranchoidea</taxon>
        <taxon>Plakobranchidae</taxon>
        <taxon>Elysia</taxon>
    </lineage>
</organism>
<feature type="compositionally biased region" description="Polar residues" evidence="1">
    <location>
        <begin position="748"/>
        <end position="760"/>
    </location>
</feature>
<feature type="compositionally biased region" description="Basic and acidic residues" evidence="1">
    <location>
        <begin position="488"/>
        <end position="497"/>
    </location>
</feature>
<keyword evidence="3" id="KW-1185">Reference proteome</keyword>
<feature type="region of interest" description="Disordered" evidence="1">
    <location>
        <begin position="316"/>
        <end position="337"/>
    </location>
</feature>
<feature type="compositionally biased region" description="Basic and acidic residues" evidence="1">
    <location>
        <begin position="677"/>
        <end position="689"/>
    </location>
</feature>
<feature type="compositionally biased region" description="Basic residues" evidence="1">
    <location>
        <begin position="143"/>
        <end position="177"/>
    </location>
</feature>